<evidence type="ECO:0000256" key="1">
    <source>
        <dbReference type="SAM" id="MobiDB-lite"/>
    </source>
</evidence>
<comment type="caution">
    <text evidence="3">The sequence shown here is derived from an EMBL/GenBank/DDBJ whole genome shotgun (WGS) entry which is preliminary data.</text>
</comment>
<protein>
    <recommendedName>
        <fullName evidence="2">SANT and BTB domain-containing protein</fullName>
    </recommendedName>
</protein>
<feature type="domain" description="SANT and BTB" evidence="2">
    <location>
        <begin position="67"/>
        <end position="163"/>
    </location>
</feature>
<dbReference type="Gene3D" id="3.30.710.10">
    <property type="entry name" value="Potassium Channel Kv1.1, Chain A"/>
    <property type="match status" value="1"/>
</dbReference>
<reference evidence="3" key="1">
    <citation type="journal article" date="2020" name="bioRxiv">
        <title>Chromosome-level reference genome of the European wasp spider Argiope bruennichi: a resource for studies on range expansion and evolutionary adaptation.</title>
        <authorList>
            <person name="Sheffer M.M."/>
            <person name="Hoppe A."/>
            <person name="Krehenwinkel H."/>
            <person name="Uhl G."/>
            <person name="Kuss A.W."/>
            <person name="Jensen L."/>
            <person name="Jensen C."/>
            <person name="Gillespie R.G."/>
            <person name="Hoff K.J."/>
            <person name="Prost S."/>
        </authorList>
    </citation>
    <scope>NUCLEOTIDE SEQUENCE</scope>
</reference>
<feature type="region of interest" description="Disordered" evidence="1">
    <location>
        <begin position="1"/>
        <end position="62"/>
    </location>
</feature>
<feature type="compositionally biased region" description="Polar residues" evidence="1">
    <location>
        <begin position="1"/>
        <end position="10"/>
    </location>
</feature>
<proteinExistence type="predicted"/>
<dbReference type="Pfam" id="PF11822">
    <property type="entry name" value="BTB_SANBR"/>
    <property type="match status" value="1"/>
</dbReference>
<dbReference type="Proteomes" id="UP000807504">
    <property type="component" value="Unassembled WGS sequence"/>
</dbReference>
<dbReference type="EMBL" id="JABXBU010000001">
    <property type="protein sequence ID" value="KAF8795988.1"/>
    <property type="molecule type" value="Genomic_DNA"/>
</dbReference>
<dbReference type="InterPro" id="IPR045902">
    <property type="entry name" value="SANBR-like"/>
</dbReference>
<dbReference type="InterPro" id="IPR011333">
    <property type="entry name" value="SKP1/BTB/POZ_sf"/>
</dbReference>
<evidence type="ECO:0000313" key="4">
    <source>
        <dbReference type="Proteomes" id="UP000807504"/>
    </source>
</evidence>
<keyword evidence="4" id="KW-1185">Reference proteome</keyword>
<feature type="compositionally biased region" description="Basic residues" evidence="1">
    <location>
        <begin position="11"/>
        <end position="24"/>
    </location>
</feature>
<reference evidence="3" key="2">
    <citation type="submission" date="2020-06" db="EMBL/GenBank/DDBJ databases">
        <authorList>
            <person name="Sheffer M."/>
        </authorList>
    </citation>
    <scope>NUCLEOTIDE SEQUENCE</scope>
</reference>
<dbReference type="PANTHER" id="PTHR20946">
    <property type="entry name" value="SANT AND BTB DOMAIN REGULATOR OF CLASS SWITCH RECOMBINATION"/>
    <property type="match status" value="1"/>
</dbReference>
<dbReference type="SUPFAM" id="SSF54695">
    <property type="entry name" value="POZ domain"/>
    <property type="match status" value="1"/>
</dbReference>
<evidence type="ECO:0000259" key="2">
    <source>
        <dbReference type="Pfam" id="PF11822"/>
    </source>
</evidence>
<accession>A0A8T0G0N5</accession>
<sequence length="324" mass="37227">MSTSTNPSTKKSLKHSARNSKKPVKPSSARSYGHRSGESSKSVKHMEAAGDSSSAEGEKTSGKKEINIRVIDDCKSLEETFSCPYDILINRMPYFKDCLDVEPEGELTISVHCDILVFRKIMDYILADSTGGSKKFKFDPKYAIHLLVSADFLQMSPLVDECLNYCHRHMNSVIENNCPIGALNNDLLTRKLYKILLDRLLKPETKQPNQRFIPKFMKCTLCEQVFATKLQNYMPCKSRKATIGPRGELIYTHKRDMTWNLDRYLEDQFQACQSWRKIYWRIWGLLNSLTCTTCGTEFSCCDFTKCPFHKENMTFPLQTQMESP</sequence>
<dbReference type="AlphaFoldDB" id="A0A8T0G0N5"/>
<dbReference type="PANTHER" id="PTHR20946:SF0">
    <property type="entry name" value="SANT AND BTB DOMAIN REGULATOR OF CLASS SWITCH RECOMBINATION"/>
    <property type="match status" value="1"/>
</dbReference>
<organism evidence="3 4">
    <name type="scientific">Argiope bruennichi</name>
    <name type="common">Wasp spider</name>
    <name type="synonym">Aranea bruennichi</name>
    <dbReference type="NCBI Taxonomy" id="94029"/>
    <lineage>
        <taxon>Eukaryota</taxon>
        <taxon>Metazoa</taxon>
        <taxon>Ecdysozoa</taxon>
        <taxon>Arthropoda</taxon>
        <taxon>Chelicerata</taxon>
        <taxon>Arachnida</taxon>
        <taxon>Araneae</taxon>
        <taxon>Araneomorphae</taxon>
        <taxon>Entelegynae</taxon>
        <taxon>Araneoidea</taxon>
        <taxon>Araneidae</taxon>
        <taxon>Argiope</taxon>
    </lineage>
</organism>
<name>A0A8T0G0N5_ARGBR</name>
<gene>
    <name evidence="3" type="ORF">HNY73_000422</name>
</gene>
<dbReference type="InterPro" id="IPR021777">
    <property type="entry name" value="SANBR_BTB"/>
</dbReference>
<evidence type="ECO:0000313" key="3">
    <source>
        <dbReference type="EMBL" id="KAF8795988.1"/>
    </source>
</evidence>